<sequence length="200" mass="23896">MSKNRKVCWKYKKQVIQQPLKVPLENAVFKDLMYKEEKKIYLSRREISFVKQLVYKGNKPYKRYEDINPIQYRIIYSRYREDDLELGIRKAETLVKRRIRDLANNKSKWQILDNGDVLSTPPFCLSYHVCVQNKRSNIILKEKFYKATEYISTSKYVTLSSSVSIYNKFLDHIEGLLNNDDAKYCKISVIQEALRKDMKN</sequence>
<proteinExistence type="predicted"/>
<dbReference type="EMBL" id="LLXI01003907">
    <property type="protein sequence ID" value="PKY60006.1"/>
    <property type="molecule type" value="Genomic_DNA"/>
</dbReference>
<comment type="caution">
    <text evidence="1">The sequence shown here is derived from an EMBL/GenBank/DDBJ whole genome shotgun (WGS) entry which is preliminary data.</text>
</comment>
<evidence type="ECO:0000313" key="1">
    <source>
        <dbReference type="EMBL" id="PKY60006.1"/>
    </source>
</evidence>
<dbReference type="VEuPathDB" id="FungiDB:FUN_017197"/>
<keyword evidence="2" id="KW-1185">Reference proteome</keyword>
<protein>
    <submittedName>
        <fullName evidence="1">Uncharacterized protein</fullName>
    </submittedName>
</protein>
<dbReference type="VEuPathDB" id="FungiDB:RhiirFUN_009378"/>
<dbReference type="Proteomes" id="UP000234323">
    <property type="component" value="Unassembled WGS sequence"/>
</dbReference>
<name>A0A2I1HMA6_9GLOM</name>
<organism evidence="1 2">
    <name type="scientific">Rhizophagus irregularis</name>
    <dbReference type="NCBI Taxonomy" id="588596"/>
    <lineage>
        <taxon>Eukaryota</taxon>
        <taxon>Fungi</taxon>
        <taxon>Fungi incertae sedis</taxon>
        <taxon>Mucoromycota</taxon>
        <taxon>Glomeromycotina</taxon>
        <taxon>Glomeromycetes</taxon>
        <taxon>Glomerales</taxon>
        <taxon>Glomeraceae</taxon>
        <taxon>Rhizophagus</taxon>
    </lineage>
</organism>
<gene>
    <name evidence="1" type="ORF">RhiirA4_483234</name>
</gene>
<dbReference type="VEuPathDB" id="FungiDB:RhiirA1_459108"/>
<evidence type="ECO:0000313" key="2">
    <source>
        <dbReference type="Proteomes" id="UP000234323"/>
    </source>
</evidence>
<accession>A0A2I1HMA6</accession>
<reference evidence="1 2" key="1">
    <citation type="submission" date="2015-10" db="EMBL/GenBank/DDBJ databases">
        <title>Genome analyses suggest a sexual origin of heterokaryosis in a supposedly ancient asexual fungus.</title>
        <authorList>
            <person name="Ropars J."/>
            <person name="Sedzielewska K."/>
            <person name="Noel J."/>
            <person name="Charron P."/>
            <person name="Farinelli L."/>
            <person name="Marton T."/>
            <person name="Kruger M."/>
            <person name="Pelin A."/>
            <person name="Brachmann A."/>
            <person name="Corradi N."/>
        </authorList>
    </citation>
    <scope>NUCLEOTIDE SEQUENCE [LARGE SCALE GENOMIC DNA]</scope>
    <source>
        <strain evidence="1 2">A4</strain>
    </source>
</reference>
<dbReference type="AlphaFoldDB" id="A0A2I1HMA6"/>